<proteinExistence type="predicted"/>
<evidence type="ECO:0000313" key="1">
    <source>
        <dbReference type="EMBL" id="EFE77300.2"/>
    </source>
</evidence>
<organism evidence="1 2">
    <name type="scientific">Streptomyces filamentosus NRRL 15998</name>
    <dbReference type="NCBI Taxonomy" id="457431"/>
    <lineage>
        <taxon>Bacteria</taxon>
        <taxon>Bacillati</taxon>
        <taxon>Actinomycetota</taxon>
        <taxon>Actinomycetes</taxon>
        <taxon>Kitasatosporales</taxon>
        <taxon>Streptomycetaceae</taxon>
        <taxon>Streptomyces</taxon>
    </lineage>
</organism>
<dbReference type="SUPFAM" id="SSF48371">
    <property type="entry name" value="ARM repeat"/>
    <property type="match status" value="1"/>
</dbReference>
<dbReference type="AlphaFoldDB" id="D6AJM7"/>
<dbReference type="InterPro" id="IPR016024">
    <property type="entry name" value="ARM-type_fold"/>
</dbReference>
<accession>D6AJM7</accession>
<dbReference type="EMBL" id="DS999644">
    <property type="protein sequence ID" value="EFE77300.2"/>
    <property type="molecule type" value="Genomic_DNA"/>
</dbReference>
<dbReference type="Pfam" id="PF13646">
    <property type="entry name" value="HEAT_2"/>
    <property type="match status" value="1"/>
</dbReference>
<name>D6AJM7_STRFL</name>
<dbReference type="Gene3D" id="1.25.10.10">
    <property type="entry name" value="Leucine-rich Repeat Variant"/>
    <property type="match status" value="1"/>
</dbReference>
<evidence type="ECO:0000313" key="2">
    <source>
        <dbReference type="Proteomes" id="UP000003986"/>
    </source>
</evidence>
<dbReference type="Proteomes" id="UP000003986">
    <property type="component" value="Unassembled WGS sequence"/>
</dbReference>
<dbReference type="InterPro" id="IPR011989">
    <property type="entry name" value="ARM-like"/>
</dbReference>
<protein>
    <submittedName>
        <fullName evidence="1">Predicted protein</fullName>
    </submittedName>
</protein>
<reference evidence="2" key="2">
    <citation type="submission" date="2008-12" db="EMBL/GenBank/DDBJ databases">
        <title>Annotation of Streptomyces roseosporus strain NRRL 15998.</title>
        <authorList>
            <consortium name="The Broad Institute Genome Sequencing Platform"/>
            <consortium name="Broad Institute Microbial Sequencing Center"/>
            <person name="Fischbach M."/>
            <person name="Ward D."/>
            <person name="Young S."/>
            <person name="Kodira C.D."/>
            <person name="Zeng Q."/>
            <person name="Koehrsen M."/>
            <person name="Godfrey P."/>
            <person name="Alvarado L."/>
            <person name="Berlin A.M."/>
            <person name="Borenstein D."/>
            <person name="Chen Z."/>
            <person name="Engels R."/>
            <person name="Freedman E."/>
            <person name="Gellesch M."/>
            <person name="Goldberg J."/>
            <person name="Griggs A."/>
            <person name="Gujja S."/>
            <person name="Heiman D.I."/>
            <person name="Hepburn T.A."/>
            <person name="Howarth C."/>
            <person name="Jen D."/>
            <person name="Larson L."/>
            <person name="Lewis B."/>
            <person name="Mehta T."/>
            <person name="Park D."/>
            <person name="Pearson M."/>
            <person name="Roberts A."/>
            <person name="Saif S."/>
            <person name="Shea T.D."/>
            <person name="Shenoy N."/>
            <person name="Sisk P."/>
            <person name="Stolte C."/>
            <person name="Sykes S.N."/>
            <person name="Walk T."/>
            <person name="White J."/>
            <person name="Yandava C."/>
            <person name="Straight P."/>
            <person name="Clardy J."/>
            <person name="Hung D."/>
            <person name="Kolter R."/>
            <person name="Mekalanos J."/>
            <person name="Walker S."/>
            <person name="Walsh C.T."/>
            <person name="Wieland B.L.C."/>
            <person name="Ilzarbe M."/>
            <person name="Galagan J."/>
            <person name="Nusbaum C."/>
            <person name="Birren B."/>
        </authorList>
    </citation>
    <scope>NUCLEOTIDE SEQUENCE [LARGE SCALE GENOMIC DNA]</scope>
    <source>
        <strain evidence="2">NRRL 15998</strain>
    </source>
</reference>
<gene>
    <name evidence="1" type="ORF">SSGG_04666</name>
</gene>
<reference evidence="2" key="1">
    <citation type="submission" date="2008-10" db="EMBL/GenBank/DDBJ databases">
        <authorList>
            <person name="Molnar K."/>
        </authorList>
    </citation>
    <scope>NUCLEOTIDE SEQUENCE [LARGE SCALE GENOMIC DNA]</scope>
    <source>
        <strain evidence="2">NRRL 15998</strain>
    </source>
</reference>
<sequence length="292" mass="32286">MKDGVVMLRRVPDRRRPGRRLFHSRQTTADYAYCRLNQPTATRRPAPEADRIHPYAGGDVQVYADNESYDARAELIWIGADAIPAVINGLPSLGGFGQLTAIEVFEEVGDPRCGPALIGLLDSDNPTVREWAAMALASLEIDGAIEPLRRAYRACLERATPPDWTESVGIRWALTELGARTPVVPPITARLRATAAEDAPGWPSAHFTEIINDLANHAQVILYSQFWRVDAGGTYGISGTGLDWELDWTAPWAHLVEESRTWSLLEASEAPVGDNIFVAPTWIDRTDLHPER</sequence>